<keyword evidence="3" id="KW-1185">Reference proteome</keyword>
<organism evidence="2 3">
    <name type="scientific">Brassica napus</name>
    <name type="common">Rape</name>
    <dbReference type="NCBI Taxonomy" id="3708"/>
    <lineage>
        <taxon>Eukaryota</taxon>
        <taxon>Viridiplantae</taxon>
        <taxon>Streptophyta</taxon>
        <taxon>Embryophyta</taxon>
        <taxon>Tracheophyta</taxon>
        <taxon>Spermatophyta</taxon>
        <taxon>Magnoliopsida</taxon>
        <taxon>eudicotyledons</taxon>
        <taxon>Gunneridae</taxon>
        <taxon>Pentapetalae</taxon>
        <taxon>rosids</taxon>
        <taxon>malvids</taxon>
        <taxon>Brassicales</taxon>
        <taxon>Brassicaceae</taxon>
        <taxon>Brassiceae</taxon>
        <taxon>Brassica</taxon>
    </lineage>
</organism>
<evidence type="ECO:0000313" key="3">
    <source>
        <dbReference type="Proteomes" id="UP000028999"/>
    </source>
</evidence>
<evidence type="ECO:0000256" key="1">
    <source>
        <dbReference type="SAM" id="MobiDB-lite"/>
    </source>
</evidence>
<protein>
    <submittedName>
        <fullName evidence="2">BnaC06g15700D protein</fullName>
    </submittedName>
</protein>
<accession>A0A078I6K5</accession>
<sequence>MDSNSKSPVSGNLISKKPNGKDGVSSAEPIKSMDSNSKSPAFGDLISKKPNRKDGVSSAGPIKRTGQTSVSSAKDVSGDPMSKKSTSKAVVCSDVPVKRSGGTGVPSAKTDEVVFFRDVKFGPQEDELRFRLIHFWEARNALTKILLGLI</sequence>
<gene>
    <name evidence="2" type="primary">BnaC06g15700D</name>
    <name evidence="2" type="ORF">GSBRNA2T00084122001</name>
</gene>
<feature type="region of interest" description="Disordered" evidence="1">
    <location>
        <begin position="1"/>
        <end position="90"/>
    </location>
</feature>
<proteinExistence type="predicted"/>
<dbReference type="Proteomes" id="UP000028999">
    <property type="component" value="Unassembled WGS sequence"/>
</dbReference>
<name>A0A078I6K5_BRANA</name>
<reference evidence="2 3" key="1">
    <citation type="journal article" date="2014" name="Science">
        <title>Plant genetics. Early allopolyploid evolution in the post-Neolithic Brassica napus oilseed genome.</title>
        <authorList>
            <person name="Chalhoub B."/>
            <person name="Denoeud F."/>
            <person name="Liu S."/>
            <person name="Parkin I.A."/>
            <person name="Tang H."/>
            <person name="Wang X."/>
            <person name="Chiquet J."/>
            <person name="Belcram H."/>
            <person name="Tong C."/>
            <person name="Samans B."/>
            <person name="Correa M."/>
            <person name="Da Silva C."/>
            <person name="Just J."/>
            <person name="Falentin C."/>
            <person name="Koh C.S."/>
            <person name="Le Clainche I."/>
            <person name="Bernard M."/>
            <person name="Bento P."/>
            <person name="Noel B."/>
            <person name="Labadie K."/>
            <person name="Alberti A."/>
            <person name="Charles M."/>
            <person name="Arnaud D."/>
            <person name="Guo H."/>
            <person name="Daviaud C."/>
            <person name="Alamery S."/>
            <person name="Jabbari K."/>
            <person name="Zhao M."/>
            <person name="Edger P.P."/>
            <person name="Chelaifa H."/>
            <person name="Tack D."/>
            <person name="Lassalle G."/>
            <person name="Mestiri I."/>
            <person name="Schnel N."/>
            <person name="Le Paslier M.C."/>
            <person name="Fan G."/>
            <person name="Renault V."/>
            <person name="Bayer P.E."/>
            <person name="Golicz A.A."/>
            <person name="Manoli S."/>
            <person name="Lee T.H."/>
            <person name="Thi V.H."/>
            <person name="Chalabi S."/>
            <person name="Hu Q."/>
            <person name="Fan C."/>
            <person name="Tollenaere R."/>
            <person name="Lu Y."/>
            <person name="Battail C."/>
            <person name="Shen J."/>
            <person name="Sidebottom C.H."/>
            <person name="Wang X."/>
            <person name="Canaguier A."/>
            <person name="Chauveau A."/>
            <person name="Berard A."/>
            <person name="Deniot G."/>
            <person name="Guan M."/>
            <person name="Liu Z."/>
            <person name="Sun F."/>
            <person name="Lim Y.P."/>
            <person name="Lyons E."/>
            <person name="Town C.D."/>
            <person name="Bancroft I."/>
            <person name="Wang X."/>
            <person name="Meng J."/>
            <person name="Ma J."/>
            <person name="Pires J.C."/>
            <person name="King G.J."/>
            <person name="Brunel D."/>
            <person name="Delourme R."/>
            <person name="Renard M."/>
            <person name="Aury J.M."/>
            <person name="Adams K.L."/>
            <person name="Batley J."/>
            <person name="Snowdon R.J."/>
            <person name="Tost J."/>
            <person name="Edwards D."/>
            <person name="Zhou Y."/>
            <person name="Hua W."/>
            <person name="Sharpe A.G."/>
            <person name="Paterson A.H."/>
            <person name="Guan C."/>
            <person name="Wincker P."/>
        </authorList>
    </citation>
    <scope>NUCLEOTIDE SEQUENCE [LARGE SCALE GENOMIC DNA]</scope>
    <source>
        <strain evidence="3">cv. Darmor-bzh</strain>
    </source>
</reference>
<dbReference type="EMBL" id="LK032672">
    <property type="protein sequence ID" value="CDY46515.1"/>
    <property type="molecule type" value="Genomic_DNA"/>
</dbReference>
<dbReference type="Gramene" id="CDY46515">
    <property type="protein sequence ID" value="CDY46515"/>
    <property type="gene ID" value="GSBRNA2T00084122001"/>
</dbReference>
<feature type="compositionally biased region" description="Polar residues" evidence="1">
    <location>
        <begin position="65"/>
        <end position="74"/>
    </location>
</feature>
<dbReference type="PaxDb" id="3708-A0A078I6K5"/>
<feature type="compositionally biased region" description="Polar residues" evidence="1">
    <location>
        <begin position="1"/>
        <end position="13"/>
    </location>
</feature>
<dbReference type="AlphaFoldDB" id="A0A078I6K5"/>
<evidence type="ECO:0000313" key="2">
    <source>
        <dbReference type="EMBL" id="CDY46515.1"/>
    </source>
</evidence>